<dbReference type="Gene3D" id="3.40.50.720">
    <property type="entry name" value="NAD(P)-binding Rossmann-like Domain"/>
    <property type="match status" value="1"/>
</dbReference>
<dbReference type="Pfam" id="PF02080">
    <property type="entry name" value="TrkA_C"/>
    <property type="match status" value="1"/>
</dbReference>
<evidence type="ECO:0000259" key="2">
    <source>
        <dbReference type="PROSITE" id="PS51202"/>
    </source>
</evidence>
<dbReference type="SUPFAM" id="SSF51735">
    <property type="entry name" value="NAD(P)-binding Rossmann-fold domains"/>
    <property type="match status" value="1"/>
</dbReference>
<dbReference type="GO" id="GO:0008324">
    <property type="term" value="F:monoatomic cation transmembrane transporter activity"/>
    <property type="evidence" value="ECO:0007669"/>
    <property type="project" value="InterPro"/>
</dbReference>
<evidence type="ECO:0000259" key="1">
    <source>
        <dbReference type="PROSITE" id="PS51201"/>
    </source>
</evidence>
<dbReference type="InterPro" id="IPR036721">
    <property type="entry name" value="RCK_C_sf"/>
</dbReference>
<gene>
    <name evidence="3" type="ORF">FD25_GL001144</name>
</gene>
<dbReference type="STRING" id="1423715.FD25_GL001144"/>
<name>A0A0R1LMD7_9LACO</name>
<dbReference type="EMBL" id="AZDV01000028">
    <property type="protein sequence ID" value="KRK93817.1"/>
    <property type="molecule type" value="Genomic_DNA"/>
</dbReference>
<feature type="domain" description="RCK N-terminal" evidence="1">
    <location>
        <begin position="5"/>
        <end position="122"/>
    </location>
</feature>
<dbReference type="Proteomes" id="UP000051955">
    <property type="component" value="Unassembled WGS sequence"/>
</dbReference>
<accession>A0A0R1LMD7</accession>
<dbReference type="Pfam" id="PF02254">
    <property type="entry name" value="TrkA_N"/>
    <property type="match status" value="1"/>
</dbReference>
<dbReference type="GO" id="GO:0006813">
    <property type="term" value="P:potassium ion transport"/>
    <property type="evidence" value="ECO:0007669"/>
    <property type="project" value="InterPro"/>
</dbReference>
<organism evidence="3 4">
    <name type="scientific">Levilactobacillus acidifarinae DSM 19394 = JCM 15949</name>
    <dbReference type="NCBI Taxonomy" id="1423715"/>
    <lineage>
        <taxon>Bacteria</taxon>
        <taxon>Bacillati</taxon>
        <taxon>Bacillota</taxon>
        <taxon>Bacilli</taxon>
        <taxon>Lactobacillales</taxon>
        <taxon>Lactobacillaceae</taxon>
        <taxon>Levilactobacillus</taxon>
    </lineage>
</organism>
<dbReference type="InterPro" id="IPR050721">
    <property type="entry name" value="Trk_Ktr_HKT_K-transport"/>
</dbReference>
<comment type="caution">
    <text evidence="3">The sequence shown here is derived from an EMBL/GenBank/DDBJ whole genome shotgun (WGS) entry which is preliminary data.</text>
</comment>
<proteinExistence type="predicted"/>
<dbReference type="Gene3D" id="3.30.70.1450">
    <property type="entry name" value="Regulator of K+ conductance, C-terminal domain"/>
    <property type="match status" value="1"/>
</dbReference>
<dbReference type="InterPro" id="IPR003148">
    <property type="entry name" value="RCK_N"/>
</dbReference>
<dbReference type="PROSITE" id="PS51201">
    <property type="entry name" value="RCK_N"/>
    <property type="match status" value="1"/>
</dbReference>
<dbReference type="SUPFAM" id="SSF116726">
    <property type="entry name" value="TrkA C-terminal domain-like"/>
    <property type="match status" value="1"/>
</dbReference>
<dbReference type="PANTHER" id="PTHR43833:SF7">
    <property type="entry name" value="KTR SYSTEM POTASSIUM UPTAKE PROTEIN C"/>
    <property type="match status" value="1"/>
</dbReference>
<dbReference type="PANTHER" id="PTHR43833">
    <property type="entry name" value="POTASSIUM CHANNEL PROTEIN 2-RELATED-RELATED"/>
    <property type="match status" value="1"/>
</dbReference>
<dbReference type="InterPro" id="IPR006037">
    <property type="entry name" value="RCK_C"/>
</dbReference>
<evidence type="ECO:0000313" key="4">
    <source>
        <dbReference type="Proteomes" id="UP000051955"/>
    </source>
</evidence>
<dbReference type="PROSITE" id="PS51202">
    <property type="entry name" value="RCK_C"/>
    <property type="match status" value="1"/>
</dbReference>
<sequence>MAKLKKNFAVLGLGRFGEAVVRTLADMHQDVLAVDIHEERVNELIDVATQTLIADTRDEEVLRRLNIDTFDYVIIGIGNNMEASILTTLLAKEQGAKKVIAKAETSDHGRVLQRVGADQVVFPERDMGRGIARKLLSNHILNFIDLSEDYTLAEVVITDPTFVDQNLIQLNLRQRFDLTVIAIQRGPKIDISPDPTAVVRLHDVLTVVGPVKQVEALDETLKK</sequence>
<keyword evidence="4" id="KW-1185">Reference proteome</keyword>
<evidence type="ECO:0000313" key="3">
    <source>
        <dbReference type="EMBL" id="KRK93817.1"/>
    </source>
</evidence>
<protein>
    <submittedName>
        <fullName evidence="3">K+ transport system, NAD-binding component</fullName>
    </submittedName>
</protein>
<dbReference type="PATRIC" id="fig|1423715.3.peg.1174"/>
<feature type="domain" description="RCK C-terminal" evidence="2">
    <location>
        <begin position="138"/>
        <end position="223"/>
    </location>
</feature>
<dbReference type="InterPro" id="IPR036291">
    <property type="entry name" value="NAD(P)-bd_dom_sf"/>
</dbReference>
<reference evidence="3 4" key="1">
    <citation type="journal article" date="2015" name="Genome Announc.">
        <title>Expanding the biotechnology potential of lactobacilli through comparative genomics of 213 strains and associated genera.</title>
        <authorList>
            <person name="Sun Z."/>
            <person name="Harris H.M."/>
            <person name="McCann A."/>
            <person name="Guo C."/>
            <person name="Argimon S."/>
            <person name="Zhang W."/>
            <person name="Yang X."/>
            <person name="Jeffery I.B."/>
            <person name="Cooney J.C."/>
            <person name="Kagawa T.F."/>
            <person name="Liu W."/>
            <person name="Song Y."/>
            <person name="Salvetti E."/>
            <person name="Wrobel A."/>
            <person name="Rasinkangas P."/>
            <person name="Parkhill J."/>
            <person name="Rea M.C."/>
            <person name="O'Sullivan O."/>
            <person name="Ritari J."/>
            <person name="Douillard F.P."/>
            <person name="Paul Ross R."/>
            <person name="Yang R."/>
            <person name="Briner A.E."/>
            <person name="Felis G.E."/>
            <person name="de Vos W.M."/>
            <person name="Barrangou R."/>
            <person name="Klaenhammer T.R."/>
            <person name="Caufield P.W."/>
            <person name="Cui Y."/>
            <person name="Zhang H."/>
            <person name="O'Toole P.W."/>
        </authorList>
    </citation>
    <scope>NUCLEOTIDE SEQUENCE [LARGE SCALE GENOMIC DNA]</scope>
    <source>
        <strain evidence="3 4">DSM 19394</strain>
    </source>
</reference>
<dbReference type="AlphaFoldDB" id="A0A0R1LMD7"/>